<dbReference type="EMBL" id="MT143032">
    <property type="protein sequence ID" value="QJA92038.1"/>
    <property type="molecule type" value="Genomic_DNA"/>
</dbReference>
<proteinExistence type="predicted"/>
<protein>
    <submittedName>
        <fullName evidence="1">Uncharacterized protein</fullName>
    </submittedName>
</protein>
<name>A0A6M3LG75_9ZZZZ</name>
<accession>A0A6M3LG75</accession>
<evidence type="ECO:0000313" key="1">
    <source>
        <dbReference type="EMBL" id="QJA92038.1"/>
    </source>
</evidence>
<gene>
    <name evidence="1" type="ORF">MM415B03202_0013</name>
</gene>
<organism evidence="1">
    <name type="scientific">viral metagenome</name>
    <dbReference type="NCBI Taxonomy" id="1070528"/>
    <lineage>
        <taxon>unclassified sequences</taxon>
        <taxon>metagenomes</taxon>
        <taxon>organismal metagenomes</taxon>
    </lineage>
</organism>
<reference evidence="1" key="1">
    <citation type="submission" date="2020-03" db="EMBL/GenBank/DDBJ databases">
        <title>The deep terrestrial virosphere.</title>
        <authorList>
            <person name="Holmfeldt K."/>
            <person name="Nilsson E."/>
            <person name="Simone D."/>
            <person name="Lopez-Fernandez M."/>
            <person name="Wu X."/>
            <person name="de Brujin I."/>
            <person name="Lundin D."/>
            <person name="Andersson A."/>
            <person name="Bertilsson S."/>
            <person name="Dopson M."/>
        </authorList>
    </citation>
    <scope>NUCLEOTIDE SEQUENCE</scope>
    <source>
        <strain evidence="1">MM415B03202</strain>
    </source>
</reference>
<dbReference type="AlphaFoldDB" id="A0A6M3LG75"/>
<sequence>MPRAIASNCPICKWAKPGACAYWDKALDKVVQMTGYICPDPKK</sequence>